<feature type="region of interest" description="Disordered" evidence="1">
    <location>
        <begin position="149"/>
        <end position="174"/>
    </location>
</feature>
<dbReference type="AlphaFoldDB" id="A0A6J4VHC3"/>
<protein>
    <submittedName>
        <fullName evidence="2">Uncharacterized protein</fullName>
    </submittedName>
</protein>
<dbReference type="EMBL" id="CADCWO010000143">
    <property type="protein sequence ID" value="CAA9578545.1"/>
    <property type="molecule type" value="Genomic_DNA"/>
</dbReference>
<evidence type="ECO:0000313" key="2">
    <source>
        <dbReference type="EMBL" id="CAA9578545.1"/>
    </source>
</evidence>
<accession>A0A6J4VHC3</accession>
<feature type="region of interest" description="Disordered" evidence="1">
    <location>
        <begin position="279"/>
        <end position="334"/>
    </location>
</feature>
<proteinExistence type="predicted"/>
<gene>
    <name evidence="2" type="ORF">AVDCRST_MAG81-2562</name>
</gene>
<sequence>MATAEHFYQAIGEVHGTLVVAADGARLLDTGERQYPALIAHWLLEKFQDKQGFWRVYPVFKNHNLGFEVRNFREQPVLEEGHFTLQGDWTGDGHLKIWRNANATRIGAHNWRPMLLPVCWSDAPSAKGEFWQLKAHLDQDVLKVTEAVGPLPHPPRWEKRPAQAPQQHSHPPHQPAVVLPQTIPWEELRPVNGKLELTIKLNELPPMHKSNQQCHFKVCCDGRVFQVCVKPKQWAKLETATATYSAWVAAVSGKLGPATADGFVLEEASIQVYQTTASEALKQPSEPELDNKEDKWTKAAAPKAKGKTTPGASTASSTEEPKPRKMGRFNVQVR</sequence>
<organism evidence="2">
    <name type="scientific">uncultured Synechococcales cyanobacterium</name>
    <dbReference type="NCBI Taxonomy" id="1936017"/>
    <lineage>
        <taxon>Bacteria</taxon>
        <taxon>Bacillati</taxon>
        <taxon>Cyanobacteriota</taxon>
        <taxon>Cyanophyceae</taxon>
        <taxon>Synechococcales</taxon>
        <taxon>environmental samples</taxon>
    </lineage>
</organism>
<reference evidence="2" key="1">
    <citation type="submission" date="2020-02" db="EMBL/GenBank/DDBJ databases">
        <authorList>
            <person name="Meier V. D."/>
        </authorList>
    </citation>
    <scope>NUCLEOTIDE SEQUENCE</scope>
    <source>
        <strain evidence="2">AVDCRST_MAG81</strain>
    </source>
</reference>
<evidence type="ECO:0000256" key="1">
    <source>
        <dbReference type="SAM" id="MobiDB-lite"/>
    </source>
</evidence>
<name>A0A6J4VHC3_9CYAN</name>
<feature type="compositionally biased region" description="Low complexity" evidence="1">
    <location>
        <begin position="298"/>
        <end position="312"/>
    </location>
</feature>